<gene>
    <name evidence="1" type="ORF">COT27_02160</name>
</gene>
<dbReference type="AlphaFoldDB" id="A0A2M6XSP2"/>
<comment type="caution">
    <text evidence="1">The sequence shown here is derived from an EMBL/GenBank/DDBJ whole genome shotgun (WGS) entry which is preliminary data.</text>
</comment>
<evidence type="ECO:0000313" key="1">
    <source>
        <dbReference type="EMBL" id="PIU10611.1"/>
    </source>
</evidence>
<evidence type="ECO:0000313" key="2">
    <source>
        <dbReference type="Proteomes" id="UP000230586"/>
    </source>
</evidence>
<sequence>MKNSKSSNPKGSLLRAGGRGVFLGGKKFRPPYKFWAKSVRIFSNAHRQESHFEKSRLEASALRASAWYFSAILKAF</sequence>
<reference evidence="2" key="1">
    <citation type="submission" date="2017-09" db="EMBL/GenBank/DDBJ databases">
        <title>Depth-based differentiation of microbial function through sediment-hosted aquifers and enrichment of novel symbionts in the deep terrestrial subsurface.</title>
        <authorList>
            <person name="Probst A.J."/>
            <person name="Ladd B."/>
            <person name="Jarett J.K."/>
            <person name="Geller-Mcgrath D.E."/>
            <person name="Sieber C.M.K."/>
            <person name="Emerson J.B."/>
            <person name="Anantharaman K."/>
            <person name="Thomas B.C."/>
            <person name="Malmstrom R."/>
            <person name="Stieglmeier M."/>
            <person name="Klingl A."/>
            <person name="Woyke T."/>
            <person name="Ryan C.M."/>
            <person name="Banfield J.F."/>
        </authorList>
    </citation>
    <scope>NUCLEOTIDE SEQUENCE [LARGE SCALE GENOMIC DNA]</scope>
</reference>
<organism evidence="1 2">
    <name type="scientific">Candidatus Kuenenbacteria bacterium CG08_land_8_20_14_0_20_37_23</name>
    <dbReference type="NCBI Taxonomy" id="1974617"/>
    <lineage>
        <taxon>Bacteria</taxon>
        <taxon>Candidatus Kueneniibacteriota</taxon>
    </lineage>
</organism>
<dbReference type="Proteomes" id="UP000230586">
    <property type="component" value="Unassembled WGS sequence"/>
</dbReference>
<name>A0A2M6XSP2_9BACT</name>
<proteinExistence type="predicted"/>
<dbReference type="EMBL" id="PEXX01000038">
    <property type="protein sequence ID" value="PIU10611.1"/>
    <property type="molecule type" value="Genomic_DNA"/>
</dbReference>
<accession>A0A2M6XSP2</accession>
<protein>
    <submittedName>
        <fullName evidence="1">Uncharacterized protein</fullName>
    </submittedName>
</protein>